<evidence type="ECO:0000313" key="2">
    <source>
        <dbReference type="Proteomes" id="UP000287746"/>
    </source>
</evidence>
<name>A0A2M8WCA7_9SPHN</name>
<gene>
    <name evidence="1" type="ORF">DAH66_17225</name>
</gene>
<dbReference type="EMBL" id="QQYZ01000019">
    <property type="protein sequence ID" value="RSY79692.1"/>
    <property type="molecule type" value="Genomic_DNA"/>
</dbReference>
<reference evidence="1 2" key="1">
    <citation type="submission" date="2018-07" db="EMBL/GenBank/DDBJ databases">
        <title>Genomic and Epidemiologic Investigation of an Indolent Hospital Outbreak.</title>
        <authorList>
            <person name="Johnson R.C."/>
            <person name="Deming C."/>
            <person name="Conlan S."/>
            <person name="Zellmer C.J."/>
            <person name="Michelin A.V."/>
            <person name="Lee-Lin S."/>
            <person name="Thomas P.J."/>
            <person name="Park M."/>
            <person name="Weingarten R.A."/>
            <person name="Less J."/>
            <person name="Dekker J.P."/>
            <person name="Frank K.M."/>
            <person name="Musser K.A."/>
            <person name="Mcquiston J.R."/>
            <person name="Henderson D.K."/>
            <person name="Lau A.F."/>
            <person name="Palmore T.N."/>
            <person name="Segre J.A."/>
        </authorList>
    </citation>
    <scope>NUCLEOTIDE SEQUENCE [LARGE SCALE GENOMIC DNA]</scope>
    <source>
        <strain evidence="1 2">SK-CDC1_0717</strain>
    </source>
</reference>
<dbReference type="Proteomes" id="UP000287746">
    <property type="component" value="Unassembled WGS sequence"/>
</dbReference>
<evidence type="ECO:0000313" key="1">
    <source>
        <dbReference type="EMBL" id="RSY79692.1"/>
    </source>
</evidence>
<dbReference type="RefSeq" id="WP_066578833.1">
    <property type="nucleotide sequence ID" value="NZ_PGEN01000001.1"/>
</dbReference>
<sequence>MKAMFARAGLTALALGIAVPAYAGVSEDFSECDGLKKPKGSDDGMRGEATFPSYSFGGRDAPSLTLAACNRALQSGKLLPQQTLRRAHMMRARAAAKLQLGDAVGALADLDAAQEAAKAYAGDFFYSRSMGVSLDLLRALALNETGDRKAALALAETAAAKRTYALEVQRVAGMLRAANGDKPADPAIWQGLARIDPATRGMFSQLASKPGDLAKLAASAGTPSVVMPEAPSLNAIMTNGGNIAPLLSEWSAPVSGAMTKAYALAAHGKPAAARAWVEATRAALDAAGPAGNSQGKDGKPAPKDIVTLLVEMVRAEHFEPLAGLVDARVAIAEGRLADAAAALQGKQLRATPVTEEFHAAYAAARAAGAVGSPDLPALGPAAKRGPAHLSRMASSLLIRPESQRKLIDYEKSRPNILGALVGAAVSMGTSLLGGVDRTAGFRSTLNEDGSVKVEYTGNTTSGAVVQEMTLLRAAELAREAGKAHFHVIARNDYQRYLTQTRNGVPMNQTLTGYKTELTIRLLGDGEGQVDALNAVSVIDALGPVYYES</sequence>
<proteinExistence type="predicted"/>
<organism evidence="1 2">
    <name type="scientific">Sphingomonas koreensis</name>
    <dbReference type="NCBI Taxonomy" id="93064"/>
    <lineage>
        <taxon>Bacteria</taxon>
        <taxon>Pseudomonadati</taxon>
        <taxon>Pseudomonadota</taxon>
        <taxon>Alphaproteobacteria</taxon>
        <taxon>Sphingomonadales</taxon>
        <taxon>Sphingomonadaceae</taxon>
        <taxon>Sphingomonas</taxon>
    </lineage>
</organism>
<protein>
    <submittedName>
        <fullName evidence="1">Uncharacterized protein</fullName>
    </submittedName>
</protein>
<dbReference type="AlphaFoldDB" id="A0A2M8WCA7"/>
<accession>A0A2M8WCA7</accession>
<comment type="caution">
    <text evidence="1">The sequence shown here is derived from an EMBL/GenBank/DDBJ whole genome shotgun (WGS) entry which is preliminary data.</text>
</comment>